<organism evidence="7 8">
    <name type="scientific">Candidatus Amesbacteria bacterium RIFCSPLOWO2_01_FULL_48_25</name>
    <dbReference type="NCBI Taxonomy" id="1797259"/>
    <lineage>
        <taxon>Bacteria</taxon>
        <taxon>Candidatus Amesiibacteriota</taxon>
    </lineage>
</organism>
<evidence type="ECO:0000256" key="4">
    <source>
        <dbReference type="RuleBase" id="RU004005"/>
    </source>
</evidence>
<dbReference type="Pfam" id="PF00237">
    <property type="entry name" value="Ribosomal_L22"/>
    <property type="match status" value="1"/>
</dbReference>
<dbReference type="InterPro" id="IPR001063">
    <property type="entry name" value="Ribosomal_uL22"/>
</dbReference>
<dbReference type="GO" id="GO:0019843">
    <property type="term" value="F:rRNA binding"/>
    <property type="evidence" value="ECO:0007669"/>
    <property type="project" value="UniProtKB-KW"/>
</dbReference>
<dbReference type="GO" id="GO:0003735">
    <property type="term" value="F:structural constituent of ribosome"/>
    <property type="evidence" value="ECO:0007669"/>
    <property type="project" value="InterPro"/>
</dbReference>
<dbReference type="SUPFAM" id="SSF54843">
    <property type="entry name" value="Ribosomal protein L22"/>
    <property type="match status" value="1"/>
</dbReference>
<dbReference type="GO" id="GO:0006412">
    <property type="term" value="P:translation"/>
    <property type="evidence" value="ECO:0007669"/>
    <property type="project" value="InterPro"/>
</dbReference>
<comment type="subunit">
    <text evidence="5">Part of the 50S ribosomal subunit.</text>
</comment>
<keyword evidence="5" id="KW-0694">RNA-binding</keyword>
<reference evidence="7 8" key="1">
    <citation type="journal article" date="2016" name="Nat. Commun.">
        <title>Thousands of microbial genomes shed light on interconnected biogeochemical processes in an aquifer system.</title>
        <authorList>
            <person name="Anantharaman K."/>
            <person name="Brown C.T."/>
            <person name="Hug L.A."/>
            <person name="Sharon I."/>
            <person name="Castelle C.J."/>
            <person name="Probst A.J."/>
            <person name="Thomas B.C."/>
            <person name="Singh A."/>
            <person name="Wilkins M.J."/>
            <person name="Karaoz U."/>
            <person name="Brodie E.L."/>
            <person name="Williams K.H."/>
            <person name="Hubbard S.S."/>
            <person name="Banfield J.F."/>
        </authorList>
    </citation>
    <scope>NUCLEOTIDE SEQUENCE [LARGE SCALE GENOMIC DNA]</scope>
</reference>
<dbReference type="Proteomes" id="UP000177080">
    <property type="component" value="Unassembled WGS sequence"/>
</dbReference>
<dbReference type="STRING" id="1797259.A2989_00585"/>
<dbReference type="AlphaFoldDB" id="A0A1F4ZAM5"/>
<sequence length="125" mass="13763">MTNQKSKIKNQKTVVARASFVRNAPRKLRLVADAVRGLSPLSAIEALKHLPQRGARPVRLVLEQAMGNAKNNAGFSPDRLLIDTIQVMGGPRVAKKSDVHARGARFGRGTRVKRLSHVLVRLKEV</sequence>
<name>A0A1F4ZAM5_9BACT</name>
<evidence type="ECO:0000256" key="1">
    <source>
        <dbReference type="ARBA" id="ARBA00009451"/>
    </source>
</evidence>
<gene>
    <name evidence="7" type="ORF">A2989_00585</name>
</gene>
<dbReference type="InterPro" id="IPR036394">
    <property type="entry name" value="Ribosomal_uL22_sf"/>
</dbReference>
<proteinExistence type="inferred from homology"/>
<protein>
    <recommendedName>
        <fullName evidence="6">50S ribosomal protein L22</fullName>
    </recommendedName>
</protein>
<evidence type="ECO:0000256" key="6">
    <source>
        <dbReference type="RuleBase" id="RU004008"/>
    </source>
</evidence>
<evidence type="ECO:0000256" key="5">
    <source>
        <dbReference type="RuleBase" id="RU004006"/>
    </source>
</evidence>
<dbReference type="InterPro" id="IPR047867">
    <property type="entry name" value="Ribosomal_uL22_bac/org-type"/>
</dbReference>
<comment type="caution">
    <text evidence="7">The sequence shown here is derived from an EMBL/GenBank/DDBJ whole genome shotgun (WGS) entry which is preliminary data.</text>
</comment>
<keyword evidence="3 4" id="KW-0687">Ribonucleoprotein</keyword>
<evidence type="ECO:0000256" key="3">
    <source>
        <dbReference type="ARBA" id="ARBA00023274"/>
    </source>
</evidence>
<dbReference type="PANTHER" id="PTHR13501:SF8">
    <property type="entry name" value="LARGE RIBOSOMAL SUBUNIT PROTEIN UL22M"/>
    <property type="match status" value="1"/>
</dbReference>
<dbReference type="PANTHER" id="PTHR13501">
    <property type="entry name" value="CHLOROPLAST 50S RIBOSOMAL PROTEIN L22-RELATED"/>
    <property type="match status" value="1"/>
</dbReference>
<evidence type="ECO:0000313" key="7">
    <source>
        <dbReference type="EMBL" id="OGD03313.1"/>
    </source>
</evidence>
<dbReference type="EMBL" id="MEXN01000007">
    <property type="protein sequence ID" value="OGD03313.1"/>
    <property type="molecule type" value="Genomic_DNA"/>
</dbReference>
<evidence type="ECO:0000313" key="8">
    <source>
        <dbReference type="Proteomes" id="UP000177080"/>
    </source>
</evidence>
<evidence type="ECO:0000256" key="2">
    <source>
        <dbReference type="ARBA" id="ARBA00022980"/>
    </source>
</evidence>
<keyword evidence="2 4" id="KW-0689">Ribosomal protein</keyword>
<dbReference type="GO" id="GO:0015934">
    <property type="term" value="C:large ribosomal subunit"/>
    <property type="evidence" value="ECO:0007669"/>
    <property type="project" value="InterPro"/>
</dbReference>
<dbReference type="Gene3D" id="3.90.470.10">
    <property type="entry name" value="Ribosomal protein L22/L17"/>
    <property type="match status" value="1"/>
</dbReference>
<accession>A0A1F4ZAM5</accession>
<keyword evidence="5" id="KW-0699">rRNA-binding</keyword>
<comment type="similarity">
    <text evidence="1 4">Belongs to the universal ribosomal protein uL22 family.</text>
</comment>
<comment type="function">
    <text evidence="6">This protein binds specifically to 23S rRNA; its binding is stimulated by other ribosomal proteins, e.g., L4, L17, and L20. It is important during the early stages of 50S assembly. It makes multiple contacts with different domains of the 23S rRNA in the assembled 50S subunit and ribosome.</text>
</comment>